<evidence type="ECO:0000313" key="1">
    <source>
        <dbReference type="EMBL" id="PSL01664.1"/>
    </source>
</evidence>
<protein>
    <submittedName>
        <fullName evidence="1">Uncharacterized protein</fullName>
    </submittedName>
</protein>
<evidence type="ECO:0000313" key="2">
    <source>
        <dbReference type="Proteomes" id="UP000240708"/>
    </source>
</evidence>
<proteinExistence type="predicted"/>
<reference evidence="1 2" key="1">
    <citation type="submission" date="2018-03" db="EMBL/GenBank/DDBJ databases">
        <title>Genomic Encyclopedia of Archaeal and Bacterial Type Strains, Phase II (KMG-II): from individual species to whole genera.</title>
        <authorList>
            <person name="Goeker M."/>
        </authorList>
    </citation>
    <scope>NUCLEOTIDE SEQUENCE [LARGE SCALE GENOMIC DNA]</scope>
    <source>
        <strain evidence="1 2">DSM 28057</strain>
    </source>
</reference>
<accession>A0A2P8DWS7</accession>
<sequence>MFEFDIQKSKANKIKHGIDFDEAKSLWKDPNRTIIEAKTVDEKRYLLIAKLEVAIWTAVFTYRNDLVRIISVRKSRENEKAIYYSS</sequence>
<organism evidence="1 2">
    <name type="scientific">Cecembia rubra</name>
    <dbReference type="NCBI Taxonomy" id="1485585"/>
    <lineage>
        <taxon>Bacteria</taxon>
        <taxon>Pseudomonadati</taxon>
        <taxon>Bacteroidota</taxon>
        <taxon>Cytophagia</taxon>
        <taxon>Cytophagales</taxon>
        <taxon>Cyclobacteriaceae</taxon>
        <taxon>Cecembia</taxon>
    </lineage>
</organism>
<comment type="caution">
    <text evidence="1">The sequence shown here is derived from an EMBL/GenBank/DDBJ whole genome shotgun (WGS) entry which is preliminary data.</text>
</comment>
<name>A0A2P8DWS7_9BACT</name>
<dbReference type="Gene3D" id="3.10.450.530">
    <property type="entry name" value="Ribonuclease toxin, BrnT, of type II toxin-antitoxin system"/>
    <property type="match status" value="1"/>
</dbReference>
<gene>
    <name evidence="1" type="ORF">CLV48_1127</name>
</gene>
<dbReference type="Proteomes" id="UP000240708">
    <property type="component" value="Unassembled WGS sequence"/>
</dbReference>
<dbReference type="EMBL" id="PYGF01000012">
    <property type="protein sequence ID" value="PSL01664.1"/>
    <property type="molecule type" value="Genomic_DNA"/>
</dbReference>
<dbReference type="OrthoDB" id="839663at2"/>
<dbReference type="InterPro" id="IPR007460">
    <property type="entry name" value="BrnT_toxin"/>
</dbReference>
<dbReference type="Pfam" id="PF04365">
    <property type="entry name" value="BrnT_toxin"/>
    <property type="match status" value="1"/>
</dbReference>
<keyword evidence="2" id="KW-1185">Reference proteome</keyword>
<dbReference type="RefSeq" id="WP_106568505.1">
    <property type="nucleotide sequence ID" value="NZ_PYGF01000012.1"/>
</dbReference>
<dbReference type="AlphaFoldDB" id="A0A2P8DWS7"/>
<dbReference type="InterPro" id="IPR038573">
    <property type="entry name" value="BrnT_sf"/>
</dbReference>